<proteinExistence type="predicted"/>
<reference evidence="1" key="1">
    <citation type="journal article" date="2023" name="G3 (Bethesda)">
        <title>A reference genome for the long-term kleptoplast-retaining sea slug Elysia crispata morphotype clarki.</title>
        <authorList>
            <person name="Eastman K.E."/>
            <person name="Pendleton A.L."/>
            <person name="Shaikh M.A."/>
            <person name="Suttiyut T."/>
            <person name="Ogas R."/>
            <person name="Tomko P."/>
            <person name="Gavelis G."/>
            <person name="Widhalm J.R."/>
            <person name="Wisecaver J.H."/>
        </authorList>
    </citation>
    <scope>NUCLEOTIDE SEQUENCE</scope>
    <source>
        <strain evidence="1">ECLA1</strain>
    </source>
</reference>
<dbReference type="Proteomes" id="UP001283361">
    <property type="component" value="Unassembled WGS sequence"/>
</dbReference>
<dbReference type="EMBL" id="JAWDGP010003531">
    <property type="protein sequence ID" value="KAK3773575.1"/>
    <property type="molecule type" value="Genomic_DNA"/>
</dbReference>
<keyword evidence="2" id="KW-1185">Reference proteome</keyword>
<gene>
    <name evidence="1" type="ORF">RRG08_022284</name>
</gene>
<dbReference type="AlphaFoldDB" id="A0AAE0ZQG9"/>
<organism evidence="1 2">
    <name type="scientific">Elysia crispata</name>
    <name type="common">lettuce slug</name>
    <dbReference type="NCBI Taxonomy" id="231223"/>
    <lineage>
        <taxon>Eukaryota</taxon>
        <taxon>Metazoa</taxon>
        <taxon>Spiralia</taxon>
        <taxon>Lophotrochozoa</taxon>
        <taxon>Mollusca</taxon>
        <taxon>Gastropoda</taxon>
        <taxon>Heterobranchia</taxon>
        <taxon>Euthyneura</taxon>
        <taxon>Panpulmonata</taxon>
        <taxon>Sacoglossa</taxon>
        <taxon>Placobranchoidea</taxon>
        <taxon>Plakobranchidae</taxon>
        <taxon>Elysia</taxon>
    </lineage>
</organism>
<evidence type="ECO:0000313" key="1">
    <source>
        <dbReference type="EMBL" id="KAK3773575.1"/>
    </source>
</evidence>
<name>A0AAE0ZQG9_9GAST</name>
<accession>A0AAE0ZQG9</accession>
<comment type="caution">
    <text evidence="1">The sequence shown here is derived from an EMBL/GenBank/DDBJ whole genome shotgun (WGS) entry which is preliminary data.</text>
</comment>
<protein>
    <submittedName>
        <fullName evidence="1">Uncharacterized protein</fullName>
    </submittedName>
</protein>
<sequence length="70" mass="7885">MVNSILEEIWPTALHVRQSSPAQLQNQEAEIGTGFLSTPQCRLVTFRPITFFTSGCKMKCCRVATFVYCV</sequence>
<evidence type="ECO:0000313" key="2">
    <source>
        <dbReference type="Proteomes" id="UP001283361"/>
    </source>
</evidence>